<gene>
    <name evidence="3" type="ORF">ADUPG1_003395</name>
</gene>
<comment type="caution">
    <text evidence="3">The sequence shown here is derived from an EMBL/GenBank/DDBJ whole genome shotgun (WGS) entry which is preliminary data.</text>
</comment>
<feature type="non-terminal residue" evidence="3">
    <location>
        <position position="200"/>
    </location>
</feature>
<organism evidence="3 4">
    <name type="scientific">Aduncisulcus paluster</name>
    <dbReference type="NCBI Taxonomy" id="2918883"/>
    <lineage>
        <taxon>Eukaryota</taxon>
        <taxon>Metamonada</taxon>
        <taxon>Carpediemonas-like organisms</taxon>
        <taxon>Aduncisulcus</taxon>
    </lineage>
</organism>
<dbReference type="EMBL" id="BQXS01004638">
    <property type="protein sequence ID" value="GKT37457.1"/>
    <property type="molecule type" value="Genomic_DNA"/>
</dbReference>
<evidence type="ECO:0000256" key="1">
    <source>
        <dbReference type="SAM" id="Phobius"/>
    </source>
</evidence>
<keyword evidence="1" id="KW-0812">Transmembrane</keyword>
<dbReference type="Pfam" id="PF00753">
    <property type="entry name" value="Lactamase_B"/>
    <property type="match status" value="1"/>
</dbReference>
<name>A0ABQ5KYD2_9EUKA</name>
<dbReference type="InterPro" id="IPR052159">
    <property type="entry name" value="Competence_DNA_uptake"/>
</dbReference>
<dbReference type="Gene3D" id="3.60.15.10">
    <property type="entry name" value="Ribonuclease Z/Hydroxyacylglutathione hydrolase-like"/>
    <property type="match status" value="1"/>
</dbReference>
<reference evidence="3" key="1">
    <citation type="submission" date="2022-03" db="EMBL/GenBank/DDBJ databases">
        <title>Draft genome sequence of Aduncisulcus paluster, a free-living microaerophilic Fornicata.</title>
        <authorList>
            <person name="Yuyama I."/>
            <person name="Kume K."/>
            <person name="Tamura T."/>
            <person name="Inagaki Y."/>
            <person name="Hashimoto T."/>
        </authorList>
    </citation>
    <scope>NUCLEOTIDE SEQUENCE</scope>
    <source>
        <strain evidence="3">NY0171</strain>
    </source>
</reference>
<dbReference type="InterPro" id="IPR001279">
    <property type="entry name" value="Metallo-B-lactamas"/>
</dbReference>
<sequence length="200" mass="21859">MPSVFISGLLALLLRNIPFLGPLLGPLLTVFSGALLTSLRELALLVERLPLNSIAVGAPSGISLLALYTLGAVFFLSLEFRHNLKWCFYEHKKVAIGLCISVFLLWSLPNTQQIGVDFLDVGQGDSILIHGKDGGHILIDSGPEKADLEDILLKQGITHLDAVFLSHPDSDHAFGFTEISDSIRVDTFYHGKIVEKEEVL</sequence>
<keyword evidence="1" id="KW-1133">Transmembrane helix</keyword>
<protein>
    <recommendedName>
        <fullName evidence="2">Metallo-beta-lactamase domain-containing protein</fullName>
    </recommendedName>
</protein>
<proteinExistence type="predicted"/>
<dbReference type="InterPro" id="IPR036866">
    <property type="entry name" value="RibonucZ/Hydroxyglut_hydro"/>
</dbReference>
<dbReference type="Proteomes" id="UP001057375">
    <property type="component" value="Unassembled WGS sequence"/>
</dbReference>
<evidence type="ECO:0000259" key="2">
    <source>
        <dbReference type="Pfam" id="PF00753"/>
    </source>
</evidence>
<feature type="domain" description="Metallo-beta-lactamase" evidence="2">
    <location>
        <begin position="120"/>
        <end position="194"/>
    </location>
</feature>
<accession>A0ABQ5KYD2</accession>
<dbReference type="SUPFAM" id="SSF56281">
    <property type="entry name" value="Metallo-hydrolase/oxidoreductase"/>
    <property type="match status" value="1"/>
</dbReference>
<evidence type="ECO:0000313" key="3">
    <source>
        <dbReference type="EMBL" id="GKT37457.1"/>
    </source>
</evidence>
<keyword evidence="4" id="KW-1185">Reference proteome</keyword>
<keyword evidence="1" id="KW-0472">Membrane</keyword>
<dbReference type="PANTHER" id="PTHR30619:SF1">
    <property type="entry name" value="RECOMBINATION PROTEIN 2"/>
    <property type="match status" value="1"/>
</dbReference>
<dbReference type="PANTHER" id="PTHR30619">
    <property type="entry name" value="DNA INTERNALIZATION/COMPETENCE PROTEIN COMEC/REC2"/>
    <property type="match status" value="1"/>
</dbReference>
<feature type="transmembrane region" description="Helical" evidence="1">
    <location>
        <begin position="56"/>
        <end position="78"/>
    </location>
</feature>
<evidence type="ECO:0000313" key="4">
    <source>
        <dbReference type="Proteomes" id="UP001057375"/>
    </source>
</evidence>